<dbReference type="AlphaFoldDB" id="A0A2N3N8A3"/>
<feature type="compositionally biased region" description="Low complexity" evidence="1">
    <location>
        <begin position="284"/>
        <end position="303"/>
    </location>
</feature>
<organism evidence="3 4">
    <name type="scientific">Lomentospora prolificans</name>
    <dbReference type="NCBI Taxonomy" id="41688"/>
    <lineage>
        <taxon>Eukaryota</taxon>
        <taxon>Fungi</taxon>
        <taxon>Dikarya</taxon>
        <taxon>Ascomycota</taxon>
        <taxon>Pezizomycotina</taxon>
        <taxon>Sordariomycetes</taxon>
        <taxon>Hypocreomycetidae</taxon>
        <taxon>Microascales</taxon>
        <taxon>Microascaceae</taxon>
        <taxon>Lomentospora</taxon>
    </lineage>
</organism>
<keyword evidence="4" id="KW-1185">Reference proteome</keyword>
<dbReference type="Gene3D" id="1.10.10.60">
    <property type="entry name" value="Homeodomain-like"/>
    <property type="match status" value="1"/>
</dbReference>
<sequence>DMPKHTRATSASHHRFSGLPVPLAPSSGHADMYNTRISMSTYYPDVQATQAPLQLQHDHQYDQYMAAAPTAASLHEAVPTQQSMMRHRASSGAWSKEDDETLMSARASGLNWSQIQQKYFSTKSPNACRKRHERLIEQKTADNWNKSDFERLSMEYMKMRKEIWAPLAAQVGEKWNVVEQKCMSHGLKNLQSAARSGARRQRLETGHQLQGYDDDSGISGIALTPVDGLDASYSSPETTASGSHSSSGVSTSSGYQMSTHPQLQALGHAGNPYGYSHPAAPHHGYTSSVSSTGTSAGAYASSGPQSHASSDSSYMTHEHHMNMRAQRLSSADMGIEAIINRNPGSRGM</sequence>
<gene>
    <name evidence="3" type="ORF">jhhlp_004739</name>
</gene>
<dbReference type="InterPro" id="IPR009057">
    <property type="entry name" value="Homeodomain-like_sf"/>
</dbReference>
<dbReference type="InParanoid" id="A0A2N3N8A3"/>
<feature type="non-terminal residue" evidence="3">
    <location>
        <position position="1"/>
    </location>
</feature>
<evidence type="ECO:0000313" key="3">
    <source>
        <dbReference type="EMBL" id="PKS08686.1"/>
    </source>
</evidence>
<dbReference type="EMBL" id="NLAX01000094">
    <property type="protein sequence ID" value="PKS08686.1"/>
    <property type="molecule type" value="Genomic_DNA"/>
</dbReference>
<feature type="region of interest" description="Disordered" evidence="1">
    <location>
        <begin position="195"/>
        <end position="318"/>
    </location>
</feature>
<feature type="compositionally biased region" description="Low complexity" evidence="1">
    <location>
        <begin position="234"/>
        <end position="258"/>
    </location>
</feature>
<evidence type="ECO:0000256" key="1">
    <source>
        <dbReference type="SAM" id="MobiDB-lite"/>
    </source>
</evidence>
<dbReference type="STRING" id="41688.A0A2N3N8A3"/>
<feature type="region of interest" description="Disordered" evidence="1">
    <location>
        <begin position="1"/>
        <end position="25"/>
    </location>
</feature>
<protein>
    <recommendedName>
        <fullName evidence="2">Myb-like domain-containing protein</fullName>
    </recommendedName>
</protein>
<feature type="compositionally biased region" description="Polar residues" evidence="1">
    <location>
        <begin position="304"/>
        <end position="315"/>
    </location>
</feature>
<dbReference type="InterPro" id="IPR001005">
    <property type="entry name" value="SANT/Myb"/>
</dbReference>
<dbReference type="CDD" id="cd00167">
    <property type="entry name" value="SANT"/>
    <property type="match status" value="1"/>
</dbReference>
<evidence type="ECO:0000313" key="4">
    <source>
        <dbReference type="Proteomes" id="UP000233524"/>
    </source>
</evidence>
<dbReference type="PROSITE" id="PS50090">
    <property type="entry name" value="MYB_LIKE"/>
    <property type="match status" value="1"/>
</dbReference>
<dbReference type="SUPFAM" id="SSF46689">
    <property type="entry name" value="Homeodomain-like"/>
    <property type="match status" value="1"/>
</dbReference>
<dbReference type="Pfam" id="PF13921">
    <property type="entry name" value="Myb_DNA-bind_6"/>
    <property type="match status" value="1"/>
</dbReference>
<reference evidence="3 4" key="1">
    <citation type="journal article" date="2017" name="G3 (Bethesda)">
        <title>First Draft Genome Sequence of the Pathogenic Fungus Lomentospora prolificans (Formerly Scedosporium prolificans).</title>
        <authorList>
            <person name="Luo R."/>
            <person name="Zimin A."/>
            <person name="Workman R."/>
            <person name="Fan Y."/>
            <person name="Pertea G."/>
            <person name="Grossman N."/>
            <person name="Wear M.P."/>
            <person name="Jia B."/>
            <person name="Miller H."/>
            <person name="Casadevall A."/>
            <person name="Timp W."/>
            <person name="Zhang S.X."/>
            <person name="Salzberg S.L."/>
        </authorList>
    </citation>
    <scope>NUCLEOTIDE SEQUENCE [LARGE SCALE GENOMIC DNA]</scope>
    <source>
        <strain evidence="3 4">JHH-5317</strain>
    </source>
</reference>
<evidence type="ECO:0000259" key="2">
    <source>
        <dbReference type="PROSITE" id="PS50090"/>
    </source>
</evidence>
<dbReference type="VEuPathDB" id="FungiDB:jhhlp_004739"/>
<name>A0A2N3N8A3_9PEZI</name>
<proteinExistence type="predicted"/>
<comment type="caution">
    <text evidence="3">The sequence shown here is derived from an EMBL/GenBank/DDBJ whole genome shotgun (WGS) entry which is preliminary data.</text>
</comment>
<accession>A0A2N3N8A3</accession>
<feature type="domain" description="Myb-like" evidence="2">
    <location>
        <begin position="86"/>
        <end position="136"/>
    </location>
</feature>
<dbReference type="Proteomes" id="UP000233524">
    <property type="component" value="Unassembled WGS sequence"/>
</dbReference>
<dbReference type="OrthoDB" id="4151352at2759"/>